<evidence type="ECO:0000256" key="1">
    <source>
        <dbReference type="SAM" id="MobiDB-lite"/>
    </source>
</evidence>
<dbReference type="OrthoDB" id="9978173at2759"/>
<dbReference type="PANTHER" id="PTHR31252:SF11">
    <property type="entry name" value="DUF4419 DOMAIN-CONTAINING PROTEIN"/>
    <property type="match status" value="1"/>
</dbReference>
<organism evidence="2 3">
    <name type="scientific">Neonectria ditissima</name>
    <dbReference type="NCBI Taxonomy" id="78410"/>
    <lineage>
        <taxon>Eukaryota</taxon>
        <taxon>Fungi</taxon>
        <taxon>Dikarya</taxon>
        <taxon>Ascomycota</taxon>
        <taxon>Pezizomycotina</taxon>
        <taxon>Sordariomycetes</taxon>
        <taxon>Hypocreomycetidae</taxon>
        <taxon>Hypocreales</taxon>
        <taxon>Nectriaceae</taxon>
        <taxon>Neonectria</taxon>
    </lineage>
</organism>
<dbReference type="EMBL" id="LKCW01000058">
    <property type="protein sequence ID" value="KPM41850.1"/>
    <property type="molecule type" value="Genomic_DNA"/>
</dbReference>
<dbReference type="Proteomes" id="UP000050424">
    <property type="component" value="Unassembled WGS sequence"/>
</dbReference>
<dbReference type="PANTHER" id="PTHR31252">
    <property type="entry name" value="DUF4419 DOMAIN-CONTAINING PROTEIN"/>
    <property type="match status" value="1"/>
</dbReference>
<keyword evidence="3" id="KW-1185">Reference proteome</keyword>
<feature type="region of interest" description="Disordered" evidence="1">
    <location>
        <begin position="317"/>
        <end position="336"/>
    </location>
</feature>
<dbReference type="InterPro" id="IPR025533">
    <property type="entry name" value="DUF4419"/>
</dbReference>
<evidence type="ECO:0000313" key="3">
    <source>
        <dbReference type="Proteomes" id="UP000050424"/>
    </source>
</evidence>
<sequence length="359" mass="39964">MPVTLAIADHPAKPWDYFKVTTPEAFFEEASPHNFSRCRGIIQSSVPSSKLEANYTSPSKNGFVWAAYHAYSNSHHLTIRPDDIWLSIITQISSYVNAYAETPSAYFVEHEEQKREVVIAKSLDNVDSGTLAERMKHMIAEKVKDAELRTWVMPEFSTTSDTDRVVASVLFMGTSHEFSSPSMGLTCGIPSVTLLGEVADYKNIQARLDKLDEMGEEPGLFADMLRPILRYMIMSFEDPTNPKVVSFWNKIVTRHELSGWGKSFHTQNKVLDGVEYPQVEVREVPSGFNTIPVMIDDNGKTTQCIILAGSLGIQALPEDTTEEPSGGEASEGNQTALTRVRPLAGWIVFKEGYPPPTHS</sequence>
<name>A0A0P7BMG2_9HYPO</name>
<proteinExistence type="predicted"/>
<protein>
    <submittedName>
        <fullName evidence="2">Uncharacterized protein</fullName>
    </submittedName>
</protein>
<dbReference type="Pfam" id="PF14388">
    <property type="entry name" value="DUF4419"/>
    <property type="match status" value="1"/>
</dbReference>
<comment type="caution">
    <text evidence="2">The sequence shown here is derived from an EMBL/GenBank/DDBJ whole genome shotgun (WGS) entry which is preliminary data.</text>
</comment>
<accession>A0A0P7BMG2</accession>
<dbReference type="AlphaFoldDB" id="A0A0P7BMG2"/>
<gene>
    <name evidence="2" type="ORF">AK830_g4747</name>
</gene>
<reference evidence="2 3" key="1">
    <citation type="submission" date="2015-09" db="EMBL/GenBank/DDBJ databases">
        <title>Draft genome of a European isolate of the apple canker pathogen Neonectria ditissima.</title>
        <authorList>
            <person name="Gomez-Cortecero A."/>
            <person name="Harrison R.J."/>
            <person name="Armitage A.D."/>
        </authorList>
    </citation>
    <scope>NUCLEOTIDE SEQUENCE [LARGE SCALE GENOMIC DNA]</scope>
    <source>
        <strain evidence="2 3">R09/05</strain>
    </source>
</reference>
<evidence type="ECO:0000313" key="2">
    <source>
        <dbReference type="EMBL" id="KPM41850.1"/>
    </source>
</evidence>